<evidence type="ECO:0000313" key="2">
    <source>
        <dbReference type="EMBL" id="GAA3984629.1"/>
    </source>
</evidence>
<dbReference type="Proteomes" id="UP001501081">
    <property type="component" value="Unassembled WGS sequence"/>
</dbReference>
<proteinExistence type="predicted"/>
<evidence type="ECO:0000256" key="1">
    <source>
        <dbReference type="SAM" id="MobiDB-lite"/>
    </source>
</evidence>
<organism evidence="2 3">
    <name type="scientific">Pedobacter ginsengiterrae</name>
    <dbReference type="NCBI Taxonomy" id="871696"/>
    <lineage>
        <taxon>Bacteria</taxon>
        <taxon>Pseudomonadati</taxon>
        <taxon>Bacteroidota</taxon>
        <taxon>Sphingobacteriia</taxon>
        <taxon>Sphingobacteriales</taxon>
        <taxon>Sphingobacteriaceae</taxon>
        <taxon>Pedobacter</taxon>
    </lineage>
</organism>
<gene>
    <name evidence="2" type="ORF">GCM10022246_40450</name>
</gene>
<sequence>MDVSNAYNDFDTPEEIAAKASQERKDRLNRTQVPSNKKDYRQKNHPDNPIDYLKNNIGAESIFRFIVSHPDMDHLDGIKDLYEEFGVSCSWVIPNNKYLDLNTPFGGYNKEDWKFYKDLRDRKYKPDNSRAYLDSDQYQWYVQDNIKILAPNTGLVKQANDYGDYHDMSYVLLLTAPKKDGGTWKIIFGGDSHDSTWEYILDHYKEEVSNIDVLFAPHHGRDSKRSYEFLKILKPRLTLFGNASSEHLAYDCYQPIRITNNQAGYIILDIEEAALNVYVKHYDFARDFKARRNWSAPVYSAKHKAYSLFQFSK</sequence>
<reference evidence="3" key="1">
    <citation type="journal article" date="2019" name="Int. J. Syst. Evol. Microbiol.">
        <title>The Global Catalogue of Microorganisms (GCM) 10K type strain sequencing project: providing services to taxonomists for standard genome sequencing and annotation.</title>
        <authorList>
            <consortium name="The Broad Institute Genomics Platform"/>
            <consortium name="The Broad Institute Genome Sequencing Center for Infectious Disease"/>
            <person name="Wu L."/>
            <person name="Ma J."/>
        </authorList>
    </citation>
    <scope>NUCLEOTIDE SEQUENCE [LARGE SCALE GENOMIC DNA]</scope>
    <source>
        <strain evidence="3">JCM 17338</strain>
    </source>
</reference>
<dbReference type="SUPFAM" id="SSF56281">
    <property type="entry name" value="Metallo-hydrolase/oxidoreductase"/>
    <property type="match status" value="1"/>
</dbReference>
<dbReference type="PANTHER" id="PTHR30619">
    <property type="entry name" value="DNA INTERNALIZATION/COMPETENCE PROTEIN COMEC/REC2"/>
    <property type="match status" value="1"/>
</dbReference>
<feature type="region of interest" description="Disordered" evidence="1">
    <location>
        <begin position="20"/>
        <end position="50"/>
    </location>
</feature>
<dbReference type="InterPro" id="IPR052159">
    <property type="entry name" value="Competence_DNA_uptake"/>
</dbReference>
<evidence type="ECO:0000313" key="3">
    <source>
        <dbReference type="Proteomes" id="UP001501081"/>
    </source>
</evidence>
<accession>A0ABP7QN88</accession>
<dbReference type="PANTHER" id="PTHR30619:SF1">
    <property type="entry name" value="RECOMBINATION PROTEIN 2"/>
    <property type="match status" value="1"/>
</dbReference>
<dbReference type="InterPro" id="IPR036866">
    <property type="entry name" value="RibonucZ/Hydroxyglut_hydro"/>
</dbReference>
<keyword evidence="3" id="KW-1185">Reference proteome</keyword>
<feature type="compositionally biased region" description="Basic and acidic residues" evidence="1">
    <location>
        <begin position="36"/>
        <end position="48"/>
    </location>
</feature>
<dbReference type="EMBL" id="BAABAK010000021">
    <property type="protein sequence ID" value="GAA3984629.1"/>
    <property type="molecule type" value="Genomic_DNA"/>
</dbReference>
<name>A0ABP7QN88_9SPHI</name>
<protein>
    <submittedName>
        <fullName evidence="2">MBL fold metallo-hydrolase</fullName>
    </submittedName>
</protein>
<dbReference type="Gene3D" id="3.60.15.10">
    <property type="entry name" value="Ribonuclease Z/Hydroxyacylglutathione hydrolase-like"/>
    <property type="match status" value="1"/>
</dbReference>
<comment type="caution">
    <text evidence="2">The sequence shown here is derived from an EMBL/GenBank/DDBJ whole genome shotgun (WGS) entry which is preliminary data.</text>
</comment>